<evidence type="ECO:0000259" key="4">
    <source>
        <dbReference type="PROSITE" id="PS50041"/>
    </source>
</evidence>
<dbReference type="PROSITE" id="PS50041">
    <property type="entry name" value="C_TYPE_LECTIN_2"/>
    <property type="match status" value="1"/>
</dbReference>
<evidence type="ECO:0000256" key="3">
    <source>
        <dbReference type="SAM" id="SignalP"/>
    </source>
</evidence>
<sequence length="511" mass="58965">MKNLKITMELIYKLGLLCLWTTLVCGDYNNGQTEDWPVNDEAIINPEVRGTRNGGRVITRVVEDSSGRLVLERERARESHRKASKAPKPPPKSSWKHIEALAAEGAAMTESPKPIKPKKSISNDQPRKKKHVHGHHDKLGRKRSLMKHHMQLAQGEDSNIVPFTQTGTEQTTEPRGQYKRYRKHRKTEWGAGDVDTNDYTGDTDNGNHQKKYVTYSQMRQLKTDLTAKIKERVRKVHQKSANLVKEKFAAANDMIQGVKNGLDTFKSIATNLEQLVVDERLQVDALIEENKKMRESIAKLEKRNHSDPNVKSLTRDLGQMKLEQITLKNKLHHMNKKYSKLHNLLMSYFESNEQLGNITNVTLNDALAEPKCPESFVQYGENCYFLSRRYWELSWMKSKSYCEELGAQLVAIETDEEFEFLQIQMKGKENGLYWWTSGSDRKEDGHWIWESTNTDFEITNAWAPGQPSSSQYYPKRNCIGFYRGNAKLYNEDCEKAPQFQSNGYICERALQ</sequence>
<evidence type="ECO:0000313" key="6">
    <source>
        <dbReference type="Proteomes" id="UP000749559"/>
    </source>
</evidence>
<name>A0A8S4NGV7_OWEFU</name>
<feature type="coiled-coil region" evidence="1">
    <location>
        <begin position="269"/>
        <end position="303"/>
    </location>
</feature>
<feature type="domain" description="C-type lectin" evidence="4">
    <location>
        <begin position="379"/>
        <end position="495"/>
    </location>
</feature>
<proteinExistence type="predicted"/>
<keyword evidence="6" id="KW-1185">Reference proteome</keyword>
<organism evidence="5 6">
    <name type="scientific">Owenia fusiformis</name>
    <name type="common">Polychaete worm</name>
    <dbReference type="NCBI Taxonomy" id="6347"/>
    <lineage>
        <taxon>Eukaryota</taxon>
        <taxon>Metazoa</taxon>
        <taxon>Spiralia</taxon>
        <taxon>Lophotrochozoa</taxon>
        <taxon>Annelida</taxon>
        <taxon>Polychaeta</taxon>
        <taxon>Sedentaria</taxon>
        <taxon>Canalipalpata</taxon>
        <taxon>Sabellida</taxon>
        <taxon>Oweniida</taxon>
        <taxon>Oweniidae</taxon>
        <taxon>Owenia</taxon>
    </lineage>
</organism>
<dbReference type="PANTHER" id="PTHR22803">
    <property type="entry name" value="MANNOSE, PHOSPHOLIPASE, LECTIN RECEPTOR RELATED"/>
    <property type="match status" value="1"/>
</dbReference>
<dbReference type="InterPro" id="IPR001304">
    <property type="entry name" value="C-type_lectin-like"/>
</dbReference>
<dbReference type="InterPro" id="IPR050111">
    <property type="entry name" value="C-type_lectin/snaclec_domain"/>
</dbReference>
<dbReference type="EMBL" id="CAIIXF020000004">
    <property type="protein sequence ID" value="CAH1780696.1"/>
    <property type="molecule type" value="Genomic_DNA"/>
</dbReference>
<dbReference type="SUPFAM" id="SSF56436">
    <property type="entry name" value="C-type lectin-like"/>
    <property type="match status" value="1"/>
</dbReference>
<keyword evidence="1" id="KW-0175">Coiled coil</keyword>
<dbReference type="AlphaFoldDB" id="A0A8S4NGV7"/>
<comment type="caution">
    <text evidence="5">The sequence shown here is derived from an EMBL/GenBank/DDBJ whole genome shotgun (WGS) entry which is preliminary data.</text>
</comment>
<feature type="compositionally biased region" description="Basic residues" evidence="2">
    <location>
        <begin position="127"/>
        <end position="141"/>
    </location>
</feature>
<dbReference type="Pfam" id="PF00059">
    <property type="entry name" value="Lectin_C"/>
    <property type="match status" value="1"/>
</dbReference>
<dbReference type="OrthoDB" id="6158780at2759"/>
<keyword evidence="3" id="KW-0732">Signal</keyword>
<dbReference type="Proteomes" id="UP000749559">
    <property type="component" value="Unassembled WGS sequence"/>
</dbReference>
<dbReference type="InterPro" id="IPR016186">
    <property type="entry name" value="C-type_lectin-like/link_sf"/>
</dbReference>
<accession>A0A8S4NGV7</accession>
<dbReference type="SMART" id="SM00034">
    <property type="entry name" value="CLECT"/>
    <property type="match status" value="1"/>
</dbReference>
<evidence type="ECO:0000313" key="5">
    <source>
        <dbReference type="EMBL" id="CAH1780696.1"/>
    </source>
</evidence>
<feature type="signal peptide" evidence="3">
    <location>
        <begin position="1"/>
        <end position="26"/>
    </location>
</feature>
<evidence type="ECO:0000256" key="1">
    <source>
        <dbReference type="SAM" id="Coils"/>
    </source>
</evidence>
<evidence type="ECO:0000256" key="2">
    <source>
        <dbReference type="SAM" id="MobiDB-lite"/>
    </source>
</evidence>
<protein>
    <recommendedName>
        <fullName evidence="4">C-type lectin domain-containing protein</fullName>
    </recommendedName>
</protein>
<reference evidence="5" key="1">
    <citation type="submission" date="2022-03" db="EMBL/GenBank/DDBJ databases">
        <authorList>
            <person name="Martin C."/>
        </authorList>
    </citation>
    <scope>NUCLEOTIDE SEQUENCE</scope>
</reference>
<gene>
    <name evidence="5" type="ORF">OFUS_LOCUS7354</name>
</gene>
<feature type="region of interest" description="Disordered" evidence="2">
    <location>
        <begin position="72"/>
        <end position="141"/>
    </location>
</feature>
<dbReference type="InterPro" id="IPR016187">
    <property type="entry name" value="CTDL_fold"/>
</dbReference>
<dbReference type="Gene3D" id="3.10.100.10">
    <property type="entry name" value="Mannose-Binding Protein A, subunit A"/>
    <property type="match status" value="1"/>
</dbReference>
<feature type="chain" id="PRO_5035712531" description="C-type lectin domain-containing protein" evidence="3">
    <location>
        <begin position="27"/>
        <end position="511"/>
    </location>
</feature>
<dbReference type="CDD" id="cd00037">
    <property type="entry name" value="CLECT"/>
    <property type="match status" value="1"/>
</dbReference>